<reference evidence="9 10" key="1">
    <citation type="journal article" date="2015" name="BMC Genomics">
        <title>Genome mining reveals unlocked bioactive potential of marine Gram-negative bacteria.</title>
        <authorList>
            <person name="Machado H."/>
            <person name="Sonnenschein E.C."/>
            <person name="Melchiorsen J."/>
            <person name="Gram L."/>
        </authorList>
    </citation>
    <scope>NUCLEOTIDE SEQUENCE [LARGE SCALE GENOMIC DNA]</scope>
    <source>
        <strain evidence="9 10">S3137</strain>
    </source>
</reference>
<dbReference type="OrthoDB" id="9758209at2"/>
<dbReference type="EMBL" id="JXXZ01000010">
    <property type="protein sequence ID" value="KJY98524.1"/>
    <property type="molecule type" value="Genomic_DNA"/>
</dbReference>
<comment type="caution">
    <text evidence="9">The sequence shown here is derived from an EMBL/GenBank/DDBJ whole genome shotgun (WGS) entry which is preliminary data.</text>
</comment>
<dbReference type="GO" id="GO:0008270">
    <property type="term" value="F:zinc ion binding"/>
    <property type="evidence" value="ECO:0007669"/>
    <property type="project" value="InterPro"/>
</dbReference>
<dbReference type="SUPFAM" id="SSF53187">
    <property type="entry name" value="Zn-dependent exopeptidases"/>
    <property type="match status" value="1"/>
</dbReference>
<dbReference type="GO" id="GO:0006508">
    <property type="term" value="P:proteolysis"/>
    <property type="evidence" value="ECO:0007669"/>
    <property type="project" value="UniProtKB-KW"/>
</dbReference>
<feature type="domain" description="Peptidase M14" evidence="8">
    <location>
        <begin position="77"/>
        <end position="247"/>
    </location>
</feature>
<evidence type="ECO:0000313" key="9">
    <source>
        <dbReference type="EMBL" id="KJY98524.1"/>
    </source>
</evidence>
<comment type="cofactor">
    <cofactor evidence="1">
        <name>Zn(2+)</name>
        <dbReference type="ChEBI" id="CHEBI:29105"/>
    </cofactor>
</comment>
<dbReference type="CDD" id="cd03143">
    <property type="entry name" value="A4_beta-galactosidase_middle_domain"/>
    <property type="match status" value="1"/>
</dbReference>
<keyword evidence="7" id="KW-0732">Signal</keyword>
<evidence type="ECO:0000313" key="10">
    <source>
        <dbReference type="Proteomes" id="UP000033664"/>
    </source>
</evidence>
<dbReference type="SUPFAM" id="SSF52317">
    <property type="entry name" value="Class I glutamine amidotransferase-like"/>
    <property type="match status" value="1"/>
</dbReference>
<dbReference type="Proteomes" id="UP000033664">
    <property type="component" value="Unassembled WGS sequence"/>
</dbReference>
<keyword evidence="10" id="KW-1185">Reference proteome</keyword>
<dbReference type="GO" id="GO:0004181">
    <property type="term" value="F:metallocarboxypeptidase activity"/>
    <property type="evidence" value="ECO:0007669"/>
    <property type="project" value="InterPro"/>
</dbReference>
<dbReference type="PANTHER" id="PTHR11705:SF143">
    <property type="entry name" value="SLL0236 PROTEIN"/>
    <property type="match status" value="1"/>
</dbReference>
<dbReference type="PATRIC" id="fig|151081.8.peg.2308"/>
<keyword evidence="5" id="KW-0862">Zinc</keyword>
<dbReference type="eggNOG" id="COG2866">
    <property type="taxonomic scope" value="Bacteria"/>
</dbReference>
<evidence type="ECO:0000256" key="7">
    <source>
        <dbReference type="SAM" id="SignalP"/>
    </source>
</evidence>
<dbReference type="RefSeq" id="WP_045979647.1">
    <property type="nucleotide sequence ID" value="NZ_JXXY01000010.1"/>
</dbReference>
<proteinExistence type="inferred from homology"/>
<accession>A0A0F4PTT9</accession>
<keyword evidence="3" id="KW-0645">Protease</keyword>
<dbReference type="PANTHER" id="PTHR11705">
    <property type="entry name" value="PROTEASE FAMILY M14 CARBOXYPEPTIDASE A,B"/>
    <property type="match status" value="1"/>
</dbReference>
<sequence>MKLNRILASAAWGCAVFAASAHATVLMQPTSVPGGDYPALHQGQYAANITPANEMLGFDVGQRTATPAQITELVNKWAEQSDKAKIVEYARSYEGRPLHYLMISSAKNLANIDEIKANISKLSEPDALSSSQIDTLIDSTPGTAWMAYSIHGNESSGADASLALIYQLLASQDSEIESLLDDLVILVDPLMNPDGRARFTKRLQESRSAAPNFDTQSLLHSGSWPFGRTNHYYFDLNRDFYFAVNPESKGRIKAINEWFPQLMIDGHEMGALDTFLMGPPREPLNVNIPTSTRKWSKVFAGDHASAFDDKNWPYYTGEWFENLYPGYSNYAEYKGTVHILYEQARTAEDGVRLKNGNVRSYKESVDHQYISSLANLKTLQQHSKAMYRDFVSNRLAHIDPDGKYGERSFVILPTDNTARLHKLLDILDLQGIDYYATTEELKVRKAKNHLGQVRDATIPKGAIVIPNRQYDAPLLATIMEFDAELNDAVLLEERQKTLRNGSSIMYDTTAWNVSMMFGLPALEVPEHLDDDLTTYQRPSEAGVQPRDNAIAYVVDGASDASVAFAARLLEQGVKVRVLAKPGVFNDTRFNRGSVVVNNYDNTLESGELSTLLDKVAKEVGVSAIAIDQGLGKGDLPDIGGENFKLLKAPKIAFISQNGIAPGDIGSMWHMLDTELGIRHSHLSQEMLSYSDLRGYNVIIVPSRWYGELSKSHISALDKWVAQGGTLIVNGNSAAQLATAEDFSKVALLKQSFDKADEYDLALMREWQAKQQRIANADLINAHKVSAQLSFPWDKSDDVKPLNKEQLERWHDWSAAFMPSGAIVAGRTDQKHWLSYGVNQQLPVLAGDVPLFMAKQGVDAVVRYGVLQENSKAEQRMIGWATIPQGQDLYVRMSGLLWPEAAQRMSNAAYLTREKKGNGQVIMFANMPNFRGATKGTARLLLNAIVYGPGLGTDAVIQL</sequence>
<name>A0A0F4PTT9_9GAMM</name>
<evidence type="ECO:0000256" key="1">
    <source>
        <dbReference type="ARBA" id="ARBA00001947"/>
    </source>
</evidence>
<evidence type="ECO:0000256" key="5">
    <source>
        <dbReference type="ARBA" id="ARBA00022833"/>
    </source>
</evidence>
<dbReference type="GO" id="GO:0005615">
    <property type="term" value="C:extracellular space"/>
    <property type="evidence" value="ECO:0007669"/>
    <property type="project" value="TreeGrafter"/>
</dbReference>
<dbReference type="InterPro" id="IPR029062">
    <property type="entry name" value="Class_I_gatase-like"/>
</dbReference>
<dbReference type="Pfam" id="PF00246">
    <property type="entry name" value="Peptidase_M14"/>
    <property type="match status" value="1"/>
</dbReference>
<evidence type="ECO:0000256" key="6">
    <source>
        <dbReference type="ARBA" id="ARBA00023049"/>
    </source>
</evidence>
<protein>
    <submittedName>
        <fullName evidence="9">Peptidase</fullName>
    </submittedName>
</protein>
<gene>
    <name evidence="9" type="ORF">TW72_12385</name>
</gene>
<dbReference type="Gene3D" id="3.40.50.880">
    <property type="match status" value="1"/>
</dbReference>
<organism evidence="9 10">
    <name type="scientific">Pseudoalteromonas ruthenica</name>
    <dbReference type="NCBI Taxonomy" id="151081"/>
    <lineage>
        <taxon>Bacteria</taxon>
        <taxon>Pseudomonadati</taxon>
        <taxon>Pseudomonadota</taxon>
        <taxon>Gammaproteobacteria</taxon>
        <taxon>Alteromonadales</taxon>
        <taxon>Pseudoalteromonadaceae</taxon>
        <taxon>Pseudoalteromonas</taxon>
    </lineage>
</organism>
<dbReference type="AlphaFoldDB" id="A0A0F4PTT9"/>
<feature type="signal peptide" evidence="7">
    <location>
        <begin position="1"/>
        <end position="23"/>
    </location>
</feature>
<evidence type="ECO:0000256" key="2">
    <source>
        <dbReference type="ARBA" id="ARBA00005988"/>
    </source>
</evidence>
<dbReference type="GeneID" id="58229290"/>
<comment type="similarity">
    <text evidence="2">Belongs to the peptidase M14 family.</text>
</comment>
<evidence type="ECO:0000256" key="3">
    <source>
        <dbReference type="ARBA" id="ARBA00022670"/>
    </source>
</evidence>
<feature type="chain" id="PRO_5002474696" evidence="7">
    <location>
        <begin position="24"/>
        <end position="958"/>
    </location>
</feature>
<keyword evidence="4" id="KW-0378">Hydrolase</keyword>
<evidence type="ECO:0000256" key="4">
    <source>
        <dbReference type="ARBA" id="ARBA00022801"/>
    </source>
</evidence>
<dbReference type="InterPro" id="IPR000834">
    <property type="entry name" value="Peptidase_M14"/>
</dbReference>
<dbReference type="Gene3D" id="3.40.630.10">
    <property type="entry name" value="Zn peptidases"/>
    <property type="match status" value="1"/>
</dbReference>
<evidence type="ECO:0000259" key="8">
    <source>
        <dbReference type="Pfam" id="PF00246"/>
    </source>
</evidence>
<keyword evidence="6" id="KW-0482">Metalloprotease</keyword>